<dbReference type="EMBL" id="NIDE01000002">
    <property type="protein sequence ID" value="OWK45673.1"/>
    <property type="molecule type" value="Genomic_DNA"/>
</dbReference>
<feature type="signal peptide" evidence="2">
    <location>
        <begin position="1"/>
        <end position="20"/>
    </location>
</feature>
<evidence type="ECO:0000256" key="1">
    <source>
        <dbReference type="SAM" id="MobiDB-lite"/>
    </source>
</evidence>
<feature type="compositionally biased region" description="Low complexity" evidence="1">
    <location>
        <begin position="196"/>
        <end position="205"/>
    </location>
</feature>
<feature type="compositionally biased region" description="Low complexity" evidence="1">
    <location>
        <begin position="292"/>
        <end position="302"/>
    </location>
</feature>
<reference evidence="4" key="1">
    <citation type="submission" date="2017-06" db="EMBL/GenBank/DDBJ databases">
        <title>Genome analysis of Fimbriiglobus ruber SP5, the first member of the order Planctomycetales with confirmed chitinolytic capability.</title>
        <authorList>
            <person name="Ravin N.V."/>
            <person name="Rakitin A.L."/>
            <person name="Ivanova A.A."/>
            <person name="Beletsky A.V."/>
            <person name="Kulichevskaya I.S."/>
            <person name="Mardanov A.V."/>
            <person name="Dedysh S.N."/>
        </authorList>
    </citation>
    <scope>NUCLEOTIDE SEQUENCE [LARGE SCALE GENOMIC DNA]</scope>
    <source>
        <strain evidence="4">SP5</strain>
    </source>
</reference>
<keyword evidence="4" id="KW-1185">Reference proteome</keyword>
<dbReference type="Proteomes" id="UP000214646">
    <property type="component" value="Unassembled WGS sequence"/>
</dbReference>
<dbReference type="RefSeq" id="WP_088253366.1">
    <property type="nucleotide sequence ID" value="NZ_NIDE01000002.1"/>
</dbReference>
<feature type="compositionally biased region" description="Low complexity" evidence="1">
    <location>
        <begin position="264"/>
        <end position="279"/>
    </location>
</feature>
<dbReference type="PROSITE" id="PS51257">
    <property type="entry name" value="PROKAR_LIPOPROTEIN"/>
    <property type="match status" value="1"/>
</dbReference>
<comment type="caution">
    <text evidence="3">The sequence shown here is derived from an EMBL/GenBank/DDBJ whole genome shotgun (WGS) entry which is preliminary data.</text>
</comment>
<protein>
    <submittedName>
        <fullName evidence="3">Uncharacterized protein</fullName>
    </submittedName>
</protein>
<feature type="region of interest" description="Disordered" evidence="1">
    <location>
        <begin position="186"/>
        <end position="212"/>
    </location>
</feature>
<feature type="region of interest" description="Disordered" evidence="1">
    <location>
        <begin position="246"/>
        <end position="337"/>
    </location>
</feature>
<dbReference type="AlphaFoldDB" id="A0A225DXI7"/>
<gene>
    <name evidence="3" type="ORF">FRUB_02004</name>
</gene>
<dbReference type="OrthoDB" id="290656at2"/>
<evidence type="ECO:0000313" key="4">
    <source>
        <dbReference type="Proteomes" id="UP000214646"/>
    </source>
</evidence>
<sequence>MDVRPIARAAALAAPAALFAALGATGCVSASKVTDSVRQSLHMEASRPASQAVCVWQRRLNSLQDTMNDGAQVPGIVGQLFLLTPEGKPADLTGDLTIVVYDETQRPPGVPAKVPEVWHYANPTLKNMVTTDEHFGRCCVVFIPWRMDWQDVTTVKLMGRYQNPGHPDVAITGTRVSLDFTATGTPVWTKNDDSSGGRTTTSAASFDLRGVPDGNRLAKELGAGRAPAIPTRVTGTATAQAVFQPQQPAPGEGMTPAGYPPQQPAAQPGFPQQPVPGQGMTPAGYPVPQSGAADWPQAQAAPQAPPVQQPAAFNGGQPVPAGVDIMRPPIIISRDGR</sequence>
<name>A0A225DXI7_9BACT</name>
<keyword evidence="2" id="KW-0732">Signal</keyword>
<evidence type="ECO:0000313" key="3">
    <source>
        <dbReference type="EMBL" id="OWK45673.1"/>
    </source>
</evidence>
<feature type="chain" id="PRO_5013166589" evidence="2">
    <location>
        <begin position="21"/>
        <end position="337"/>
    </location>
</feature>
<proteinExistence type="predicted"/>
<accession>A0A225DXI7</accession>
<evidence type="ECO:0000256" key="2">
    <source>
        <dbReference type="SAM" id="SignalP"/>
    </source>
</evidence>
<organism evidence="3 4">
    <name type="scientific">Fimbriiglobus ruber</name>
    <dbReference type="NCBI Taxonomy" id="1908690"/>
    <lineage>
        <taxon>Bacteria</taxon>
        <taxon>Pseudomonadati</taxon>
        <taxon>Planctomycetota</taxon>
        <taxon>Planctomycetia</taxon>
        <taxon>Gemmatales</taxon>
        <taxon>Gemmataceae</taxon>
        <taxon>Fimbriiglobus</taxon>
    </lineage>
</organism>